<accession>A0ABP1ECC3</accession>
<evidence type="ECO:0000313" key="2">
    <source>
        <dbReference type="EMBL" id="CAL1717043.1"/>
    </source>
</evidence>
<reference evidence="3" key="1">
    <citation type="submission" date="2024-04" db="EMBL/GenBank/DDBJ databases">
        <authorList>
            <person name="Shaw F."/>
            <person name="Minotto A."/>
        </authorList>
    </citation>
    <scope>NUCLEOTIDE SEQUENCE [LARGE SCALE GENOMIC DNA]</scope>
</reference>
<proteinExistence type="predicted"/>
<evidence type="ECO:0000256" key="1">
    <source>
        <dbReference type="SAM" id="MobiDB-lite"/>
    </source>
</evidence>
<dbReference type="Proteomes" id="UP001497453">
    <property type="component" value="Chromosome 9"/>
</dbReference>
<gene>
    <name evidence="2" type="ORF">GFSPODELE1_LOCUS11022</name>
</gene>
<evidence type="ECO:0000313" key="3">
    <source>
        <dbReference type="Proteomes" id="UP001497453"/>
    </source>
</evidence>
<organism evidence="2 3">
    <name type="scientific">Somion occarium</name>
    <dbReference type="NCBI Taxonomy" id="3059160"/>
    <lineage>
        <taxon>Eukaryota</taxon>
        <taxon>Fungi</taxon>
        <taxon>Dikarya</taxon>
        <taxon>Basidiomycota</taxon>
        <taxon>Agaricomycotina</taxon>
        <taxon>Agaricomycetes</taxon>
        <taxon>Polyporales</taxon>
        <taxon>Cerrenaceae</taxon>
        <taxon>Somion</taxon>
    </lineage>
</organism>
<name>A0ABP1ECC3_9APHY</name>
<dbReference type="EMBL" id="OZ037952">
    <property type="protein sequence ID" value="CAL1717043.1"/>
    <property type="molecule type" value="Genomic_DNA"/>
</dbReference>
<sequence>MMRRLSIRGYHVGYLSRRNHHLQVIIPVFLFRDSFPQSSNKAFNRSTDDRHEESSLLPPPRPASGRSVYLVGELSSSSTPQAQLSIIRCKGLARCNSVVFRIMKESLVLCVGLTTPRFPLSSFVESLVVYYVNSSVMLYSEVLSIADDA</sequence>
<protein>
    <submittedName>
        <fullName evidence="2">Uncharacterized protein</fullName>
    </submittedName>
</protein>
<keyword evidence="3" id="KW-1185">Reference proteome</keyword>
<feature type="region of interest" description="Disordered" evidence="1">
    <location>
        <begin position="41"/>
        <end position="64"/>
    </location>
</feature>